<keyword evidence="2" id="KW-1185">Reference proteome</keyword>
<dbReference type="OrthoDB" id="197283at2"/>
<dbReference type="Proteomes" id="UP000233248">
    <property type="component" value="Unassembled WGS sequence"/>
</dbReference>
<dbReference type="KEGG" id="ahs:AHALO_2265"/>
<reference evidence="1 2" key="1">
    <citation type="submission" date="2017-09" db="EMBL/GenBank/DDBJ databases">
        <title>Genomics of the genus Arcobacter.</title>
        <authorList>
            <person name="Perez-Cataluna A."/>
            <person name="Figueras M.J."/>
            <person name="Salas-Masso N."/>
        </authorList>
    </citation>
    <scope>NUCLEOTIDE SEQUENCE [LARGE SCALE GENOMIC DNA]</scope>
    <source>
        <strain evidence="1 2">DSM 18005</strain>
    </source>
</reference>
<gene>
    <name evidence="1" type="ORF">CP960_06910</name>
</gene>
<evidence type="ECO:0000313" key="1">
    <source>
        <dbReference type="EMBL" id="PKI80961.1"/>
    </source>
</evidence>
<evidence type="ECO:0008006" key="3">
    <source>
        <dbReference type="Google" id="ProtNLM"/>
    </source>
</evidence>
<dbReference type="RefSeq" id="WP_101184685.1">
    <property type="nucleotide sequence ID" value="NZ_CP031218.1"/>
</dbReference>
<name>A0A2N1J333_9BACT</name>
<accession>A0A2N1J333</accession>
<dbReference type="AlphaFoldDB" id="A0A2N1J333"/>
<sequence>MIEYSDNFLKEAKKLSKKYKLLKTDLKQAVNEILDNQDLGVYLGCDLYKKRVKNSSIPTGKSGGFRIIIYKQVEEKIILISIYSKNDKESLTDEELSELVNLHFNK</sequence>
<organism evidence="1 2">
    <name type="scientific">Malaciobacter halophilus</name>
    <dbReference type="NCBI Taxonomy" id="197482"/>
    <lineage>
        <taxon>Bacteria</taxon>
        <taxon>Pseudomonadati</taxon>
        <taxon>Campylobacterota</taxon>
        <taxon>Epsilonproteobacteria</taxon>
        <taxon>Campylobacterales</taxon>
        <taxon>Arcobacteraceae</taxon>
        <taxon>Malaciobacter</taxon>
    </lineage>
</organism>
<proteinExistence type="predicted"/>
<dbReference type="Pfam" id="PF06296">
    <property type="entry name" value="RelE"/>
    <property type="match status" value="1"/>
</dbReference>
<protein>
    <recommendedName>
        <fullName evidence="3">Addiction module toxin RelE</fullName>
    </recommendedName>
</protein>
<dbReference type="InterPro" id="IPR009387">
    <property type="entry name" value="HigB-2"/>
</dbReference>
<evidence type="ECO:0000313" key="2">
    <source>
        <dbReference type="Proteomes" id="UP000233248"/>
    </source>
</evidence>
<comment type="caution">
    <text evidence="1">The sequence shown here is derived from an EMBL/GenBank/DDBJ whole genome shotgun (WGS) entry which is preliminary data.</text>
</comment>
<dbReference type="EMBL" id="NXIF01000026">
    <property type="protein sequence ID" value="PKI80961.1"/>
    <property type="molecule type" value="Genomic_DNA"/>
</dbReference>